<evidence type="ECO:0000313" key="2">
    <source>
        <dbReference type="EMBL" id="AJQ93204.1"/>
    </source>
</evidence>
<dbReference type="Proteomes" id="UP000032266">
    <property type="component" value="Chromosome"/>
</dbReference>
<dbReference type="EMBL" id="CP007142">
    <property type="protein sequence ID" value="AJQ93204.1"/>
    <property type="molecule type" value="Genomic_DNA"/>
</dbReference>
<sequence length="49" mass="5803">MFLLFQGSRINGIGLNFFCNHIISIFEMLFHFLIWIYIVTFKPAPKPVK</sequence>
<dbReference type="HOGENOM" id="CLU_3136223_0_0_6"/>
<keyword evidence="1" id="KW-0812">Transmembrane</keyword>
<keyword evidence="1" id="KW-1133">Transmembrane helix</keyword>
<dbReference type="STRING" id="1445510.YC6258_01156"/>
<evidence type="ECO:0000313" key="3">
    <source>
        <dbReference type="Proteomes" id="UP000032266"/>
    </source>
</evidence>
<keyword evidence="1" id="KW-0472">Membrane</keyword>
<gene>
    <name evidence="2" type="ORF">YC6258_01156</name>
</gene>
<evidence type="ECO:0000256" key="1">
    <source>
        <dbReference type="SAM" id="Phobius"/>
    </source>
</evidence>
<name>A0A0C5VSF3_9GAMM</name>
<keyword evidence="3" id="KW-1185">Reference proteome</keyword>
<dbReference type="KEGG" id="gsn:YC6258_01156"/>
<accession>A0A0C5VSF3</accession>
<organism evidence="2 3">
    <name type="scientific">Gynuella sunshinyii YC6258</name>
    <dbReference type="NCBI Taxonomy" id="1445510"/>
    <lineage>
        <taxon>Bacteria</taxon>
        <taxon>Pseudomonadati</taxon>
        <taxon>Pseudomonadota</taxon>
        <taxon>Gammaproteobacteria</taxon>
        <taxon>Oceanospirillales</taxon>
        <taxon>Saccharospirillaceae</taxon>
        <taxon>Gynuella</taxon>
    </lineage>
</organism>
<protein>
    <submittedName>
        <fullName evidence="2">Uncharacterized protein</fullName>
    </submittedName>
</protein>
<reference evidence="2 3" key="1">
    <citation type="submission" date="2014-01" db="EMBL/GenBank/DDBJ databases">
        <title>Full genme sequencing of cellulolytic bacterium Gynuella sunshinyii YC6258T gen. nov., sp. nov.</title>
        <authorList>
            <person name="Khan H."/>
            <person name="Chung E.J."/>
            <person name="Chung Y.R."/>
        </authorList>
    </citation>
    <scope>NUCLEOTIDE SEQUENCE [LARGE SCALE GENOMIC DNA]</scope>
    <source>
        <strain evidence="2 3">YC6258</strain>
    </source>
</reference>
<proteinExistence type="predicted"/>
<feature type="transmembrane region" description="Helical" evidence="1">
    <location>
        <begin position="12"/>
        <end position="38"/>
    </location>
</feature>
<dbReference type="AlphaFoldDB" id="A0A0C5VSF3"/>